<dbReference type="STRING" id="1631249.BQ8794_240059"/>
<dbReference type="InterPro" id="IPR002513">
    <property type="entry name" value="Tn3_Tnp_DDE_dom"/>
</dbReference>
<dbReference type="GO" id="GO:0004803">
    <property type="term" value="F:transposase activity"/>
    <property type="evidence" value="ECO:0007669"/>
    <property type="project" value="InterPro"/>
</dbReference>
<evidence type="ECO:0000313" key="3">
    <source>
        <dbReference type="Proteomes" id="UP000188388"/>
    </source>
</evidence>
<protein>
    <recommendedName>
        <fullName evidence="1">Tn3 transposase DDE domain-containing protein</fullName>
    </recommendedName>
</protein>
<sequence length="84" mass="9275">MSLMLSPIINVAEMGAAAKLPISLLAGEMAGRPGRNIPDTLLKHISPLSWEHINLTGIYTWDTEHQMPEGFRTLRLPTPTRRAA</sequence>
<accession>A0A1R3V7I6</accession>
<dbReference type="Proteomes" id="UP000188388">
    <property type="component" value="Unassembled WGS sequence"/>
</dbReference>
<dbReference type="Pfam" id="PF01526">
    <property type="entry name" value="DDE_Tnp_Tn3"/>
    <property type="match status" value="1"/>
</dbReference>
<proteinExistence type="predicted"/>
<dbReference type="AlphaFoldDB" id="A0A1R3V7I6"/>
<keyword evidence="3" id="KW-1185">Reference proteome</keyword>
<gene>
    <name evidence="2" type="ORF">BQ8794_240059</name>
</gene>
<name>A0A1R3V7I6_9HYPH</name>
<evidence type="ECO:0000313" key="2">
    <source>
        <dbReference type="EMBL" id="SIT55852.1"/>
    </source>
</evidence>
<feature type="domain" description="Tn3 transposase DDE" evidence="1">
    <location>
        <begin position="31"/>
        <end position="59"/>
    </location>
</feature>
<dbReference type="EMBL" id="FTPD01000017">
    <property type="protein sequence ID" value="SIT55852.1"/>
    <property type="molecule type" value="Genomic_DNA"/>
</dbReference>
<dbReference type="GO" id="GO:0006313">
    <property type="term" value="P:DNA transposition"/>
    <property type="evidence" value="ECO:0007669"/>
    <property type="project" value="InterPro"/>
</dbReference>
<evidence type="ECO:0000259" key="1">
    <source>
        <dbReference type="Pfam" id="PF01526"/>
    </source>
</evidence>
<reference evidence="3" key="1">
    <citation type="submission" date="2017-01" db="EMBL/GenBank/DDBJ databases">
        <authorList>
            <person name="Brunel B."/>
        </authorList>
    </citation>
    <scope>NUCLEOTIDE SEQUENCE [LARGE SCALE GENOMIC DNA]</scope>
</reference>
<organism evidence="2 3">
    <name type="scientific">Mesorhizobium prunaredense</name>
    <dbReference type="NCBI Taxonomy" id="1631249"/>
    <lineage>
        <taxon>Bacteria</taxon>
        <taxon>Pseudomonadati</taxon>
        <taxon>Pseudomonadota</taxon>
        <taxon>Alphaproteobacteria</taxon>
        <taxon>Hyphomicrobiales</taxon>
        <taxon>Phyllobacteriaceae</taxon>
        <taxon>Mesorhizobium</taxon>
    </lineage>
</organism>